<keyword evidence="2" id="KW-1185">Reference proteome</keyword>
<sequence>MRPSGTARSGGDTGQKCLSGPKACCQLPAARPGRRPPTIAQRTRTNCYFAKKSALRPCRDGGLAAAHSHGRERLNAGAILVLSTGKTDVTAARWVQPVPEARGFRISFRETREAR</sequence>
<evidence type="ECO:0000313" key="2">
    <source>
        <dbReference type="Proteomes" id="UP001281614"/>
    </source>
</evidence>
<accession>A0AAD9YGI4</accession>
<evidence type="ECO:0000313" key="1">
    <source>
        <dbReference type="EMBL" id="KAK2761962.1"/>
    </source>
</evidence>
<gene>
    <name evidence="1" type="ORF">CKAH01_05192</name>
</gene>
<organism evidence="1 2">
    <name type="scientific">Colletotrichum kahawae</name>
    <name type="common">Coffee berry disease fungus</name>
    <dbReference type="NCBI Taxonomy" id="34407"/>
    <lineage>
        <taxon>Eukaryota</taxon>
        <taxon>Fungi</taxon>
        <taxon>Dikarya</taxon>
        <taxon>Ascomycota</taxon>
        <taxon>Pezizomycotina</taxon>
        <taxon>Sordariomycetes</taxon>
        <taxon>Hypocreomycetidae</taxon>
        <taxon>Glomerellales</taxon>
        <taxon>Glomerellaceae</taxon>
        <taxon>Colletotrichum</taxon>
        <taxon>Colletotrichum gloeosporioides species complex</taxon>
    </lineage>
</organism>
<dbReference type="EMBL" id="VYYT01000157">
    <property type="protein sequence ID" value="KAK2761962.1"/>
    <property type="molecule type" value="Genomic_DNA"/>
</dbReference>
<dbReference type="Proteomes" id="UP001281614">
    <property type="component" value="Unassembled WGS sequence"/>
</dbReference>
<reference evidence="1" key="1">
    <citation type="submission" date="2023-02" db="EMBL/GenBank/DDBJ databases">
        <title>Colletotrichum kahawae CIFC_Que2 genome sequencing and assembly.</title>
        <authorList>
            <person name="Baroncelli R."/>
        </authorList>
    </citation>
    <scope>NUCLEOTIDE SEQUENCE</scope>
    <source>
        <strain evidence="1">CIFC_Que2</strain>
    </source>
</reference>
<protein>
    <submittedName>
        <fullName evidence="1">Uncharacterized protein</fullName>
    </submittedName>
</protein>
<name>A0AAD9YGI4_COLKA</name>
<dbReference type="AlphaFoldDB" id="A0AAD9YGI4"/>
<comment type="caution">
    <text evidence="1">The sequence shown here is derived from an EMBL/GenBank/DDBJ whole genome shotgun (WGS) entry which is preliminary data.</text>
</comment>
<proteinExistence type="predicted"/>